<dbReference type="EMBL" id="CAJNOJ010000476">
    <property type="protein sequence ID" value="CAF1461140.1"/>
    <property type="molecule type" value="Genomic_DNA"/>
</dbReference>
<dbReference type="PANTHER" id="PTHR47611">
    <property type="entry name" value="HAT DIMERISATION DOMAIN, C-TERMINAL"/>
    <property type="match status" value="1"/>
</dbReference>
<evidence type="ECO:0000259" key="1">
    <source>
        <dbReference type="Pfam" id="PF05699"/>
    </source>
</evidence>
<protein>
    <recommendedName>
        <fullName evidence="1">HAT C-terminal dimerisation domain-containing protein</fullName>
    </recommendedName>
</protein>
<dbReference type="Pfam" id="PF05699">
    <property type="entry name" value="Dimer_Tnp_hAT"/>
    <property type="match status" value="1"/>
</dbReference>
<dbReference type="PANTHER" id="PTHR47611:SF1">
    <property type="entry name" value="CCHC-TYPE DOMAIN-CONTAINING PROTEIN"/>
    <property type="match status" value="1"/>
</dbReference>
<dbReference type="OrthoDB" id="5103at2759"/>
<reference evidence="3" key="1">
    <citation type="submission" date="2021-02" db="EMBL/GenBank/DDBJ databases">
        <authorList>
            <person name="Nowell W R."/>
        </authorList>
    </citation>
    <scope>NUCLEOTIDE SEQUENCE</scope>
</reference>
<evidence type="ECO:0000313" key="3">
    <source>
        <dbReference type="EMBL" id="CAF1461140.1"/>
    </source>
</evidence>
<sequence>MRARGELYAYLQLDLSKTTYSAEQNDNSLLLWKEHELILPMLSKLSKIVFSIPASSAAVERSFSTAGFIISQRRTNLNPSTVNDIMLVRSAAAHLKSAV</sequence>
<gene>
    <name evidence="3" type="ORF">EDS130_LOCUS40165</name>
    <name evidence="2" type="ORF">XAT740_LOCUS16681</name>
</gene>
<organism evidence="3 5">
    <name type="scientific">Adineta ricciae</name>
    <name type="common">Rotifer</name>
    <dbReference type="NCBI Taxonomy" id="249248"/>
    <lineage>
        <taxon>Eukaryota</taxon>
        <taxon>Metazoa</taxon>
        <taxon>Spiralia</taxon>
        <taxon>Gnathifera</taxon>
        <taxon>Rotifera</taxon>
        <taxon>Eurotatoria</taxon>
        <taxon>Bdelloidea</taxon>
        <taxon>Adinetida</taxon>
        <taxon>Adinetidae</taxon>
        <taxon>Adineta</taxon>
    </lineage>
</organism>
<dbReference type="Proteomes" id="UP000663852">
    <property type="component" value="Unassembled WGS sequence"/>
</dbReference>
<dbReference type="EMBL" id="CAJNOR010001069">
    <property type="protein sequence ID" value="CAF1068592.1"/>
    <property type="molecule type" value="Genomic_DNA"/>
</dbReference>
<dbReference type="GO" id="GO:0046983">
    <property type="term" value="F:protein dimerization activity"/>
    <property type="evidence" value="ECO:0007669"/>
    <property type="project" value="InterPro"/>
</dbReference>
<dbReference type="InterPro" id="IPR012337">
    <property type="entry name" value="RNaseH-like_sf"/>
</dbReference>
<evidence type="ECO:0000313" key="4">
    <source>
        <dbReference type="Proteomes" id="UP000663828"/>
    </source>
</evidence>
<dbReference type="SUPFAM" id="SSF53098">
    <property type="entry name" value="Ribonuclease H-like"/>
    <property type="match status" value="1"/>
</dbReference>
<dbReference type="Proteomes" id="UP000663828">
    <property type="component" value="Unassembled WGS sequence"/>
</dbReference>
<evidence type="ECO:0000313" key="2">
    <source>
        <dbReference type="EMBL" id="CAF1068592.1"/>
    </source>
</evidence>
<keyword evidence="4" id="KW-1185">Reference proteome</keyword>
<accession>A0A815QBL1</accession>
<evidence type="ECO:0000313" key="5">
    <source>
        <dbReference type="Proteomes" id="UP000663852"/>
    </source>
</evidence>
<dbReference type="InterPro" id="IPR008906">
    <property type="entry name" value="HATC_C_dom"/>
</dbReference>
<name>A0A815QBL1_ADIRI</name>
<proteinExistence type="predicted"/>
<dbReference type="AlphaFoldDB" id="A0A815QBL1"/>
<feature type="domain" description="HAT C-terminal dimerisation" evidence="1">
    <location>
        <begin position="24"/>
        <end position="90"/>
    </location>
</feature>
<comment type="caution">
    <text evidence="3">The sequence shown here is derived from an EMBL/GenBank/DDBJ whole genome shotgun (WGS) entry which is preliminary data.</text>
</comment>